<comment type="cofactor">
    <cofactor evidence="1">
        <name>Mg(2+)</name>
        <dbReference type="ChEBI" id="CHEBI:18420"/>
    </cofactor>
</comment>
<keyword evidence="7" id="KW-0460">Magnesium</keyword>
<keyword evidence="12" id="KW-1185">Reference proteome</keyword>
<dbReference type="GO" id="GO:0008033">
    <property type="term" value="P:tRNA processing"/>
    <property type="evidence" value="ECO:0007669"/>
    <property type="project" value="UniProtKB-KW"/>
</dbReference>
<feature type="domain" description="Poly A polymerase head" evidence="9">
    <location>
        <begin position="20"/>
        <end position="143"/>
    </location>
</feature>
<keyword evidence="8" id="KW-0694">RNA-binding</keyword>
<dbReference type="PANTHER" id="PTHR46173">
    <property type="entry name" value="CCA TRNA NUCLEOTIDYLTRANSFERASE 1, MITOCHONDRIAL"/>
    <property type="match status" value="1"/>
</dbReference>
<evidence type="ECO:0000256" key="1">
    <source>
        <dbReference type="ARBA" id="ARBA00001946"/>
    </source>
</evidence>
<dbReference type="GO" id="GO:0000049">
    <property type="term" value="F:tRNA binding"/>
    <property type="evidence" value="ECO:0007669"/>
    <property type="project" value="TreeGrafter"/>
</dbReference>
<evidence type="ECO:0000256" key="4">
    <source>
        <dbReference type="ARBA" id="ARBA00022695"/>
    </source>
</evidence>
<evidence type="ECO:0000256" key="7">
    <source>
        <dbReference type="ARBA" id="ARBA00022842"/>
    </source>
</evidence>
<keyword evidence="3" id="KW-0819">tRNA processing</keyword>
<name>A0A1E5XUQ6_9HYPH</name>
<keyword evidence="2 8" id="KW-0808">Transferase</keyword>
<dbReference type="InterPro" id="IPR032828">
    <property type="entry name" value="PolyA_RNA-bd"/>
</dbReference>
<dbReference type="Gene3D" id="1.10.3090.10">
    <property type="entry name" value="cca-adding enzyme, domain 2"/>
    <property type="match status" value="1"/>
</dbReference>
<dbReference type="InterPro" id="IPR043519">
    <property type="entry name" value="NT_sf"/>
</dbReference>
<dbReference type="Pfam" id="PF01743">
    <property type="entry name" value="PolyA_pol"/>
    <property type="match status" value="1"/>
</dbReference>
<evidence type="ECO:0000256" key="3">
    <source>
        <dbReference type="ARBA" id="ARBA00022694"/>
    </source>
</evidence>
<dbReference type="SUPFAM" id="SSF81301">
    <property type="entry name" value="Nucleotidyltransferase"/>
    <property type="match status" value="1"/>
</dbReference>
<evidence type="ECO:0000256" key="5">
    <source>
        <dbReference type="ARBA" id="ARBA00022723"/>
    </source>
</evidence>
<dbReference type="GO" id="GO:0000166">
    <property type="term" value="F:nucleotide binding"/>
    <property type="evidence" value="ECO:0007669"/>
    <property type="project" value="UniProtKB-KW"/>
</dbReference>
<sequence length="381" mass="42493">MRPETQRMLALLDGAEGRTRVVGGIVRDTLLELPRENSDIDMATELRPDEVMLRAERARLSAYPTGIEHGTVTLRLDRLTAEVTTLREDVETDGRHAVVRFGTDWRQDALRRDFTLNALYAGMDGTLFDPLHGVEDCLARKVRFIGKPAERIAEDRLRVYRFFRFSASHAGEQFDPDGLAACAAAAGTLGRLAAERVGAEMRRMLALPRIANTLKAMREAEILELPEAMIRLLYGYERRVRKPEYAARLAILMSEIAADRLQAIWRLSNDDIGTAEAILSAARLIAEFRLNEAAYRHPGALADGIDVAATLSNWGDAGKLAVLEQLQRLDVPRFPIRGNDLIGLGMPPGRELGVELERLERAWIESGFVLDRAALLEMVRG</sequence>
<accession>A0A1E5XUQ6</accession>
<keyword evidence="4" id="KW-0548">Nucleotidyltransferase</keyword>
<protein>
    <recommendedName>
        <fullName evidence="13">Poly(A) polymerase</fullName>
    </recommendedName>
</protein>
<feature type="domain" description="tRNA nucleotidyltransferase/poly(A) polymerase RNA and SrmB- binding" evidence="10">
    <location>
        <begin position="174"/>
        <end position="224"/>
    </location>
</feature>
<dbReference type="GO" id="GO:0046872">
    <property type="term" value="F:metal ion binding"/>
    <property type="evidence" value="ECO:0007669"/>
    <property type="project" value="UniProtKB-KW"/>
</dbReference>
<keyword evidence="6" id="KW-0547">Nucleotide-binding</keyword>
<evidence type="ECO:0000256" key="2">
    <source>
        <dbReference type="ARBA" id="ARBA00022679"/>
    </source>
</evidence>
<dbReference type="EMBL" id="LAJE02000076">
    <property type="protein sequence ID" value="OEO32315.1"/>
    <property type="molecule type" value="Genomic_DNA"/>
</dbReference>
<comment type="similarity">
    <text evidence="8">Belongs to the tRNA nucleotidyltransferase/poly(A) polymerase family.</text>
</comment>
<dbReference type="Gene3D" id="3.30.460.10">
    <property type="entry name" value="Beta Polymerase, domain 2"/>
    <property type="match status" value="1"/>
</dbReference>
<evidence type="ECO:0000259" key="10">
    <source>
        <dbReference type="Pfam" id="PF12627"/>
    </source>
</evidence>
<gene>
    <name evidence="11" type="ORF">VW23_012195</name>
</gene>
<evidence type="ECO:0000259" key="9">
    <source>
        <dbReference type="Pfam" id="PF01743"/>
    </source>
</evidence>
<dbReference type="InterPro" id="IPR002646">
    <property type="entry name" value="PolA_pol_head_dom"/>
</dbReference>
<dbReference type="PANTHER" id="PTHR46173:SF1">
    <property type="entry name" value="CCA TRNA NUCLEOTIDYLTRANSFERASE 1, MITOCHONDRIAL"/>
    <property type="match status" value="1"/>
</dbReference>
<dbReference type="CDD" id="cd05398">
    <property type="entry name" value="NT_ClassII-CCAase"/>
    <property type="match status" value="1"/>
</dbReference>
<dbReference type="AlphaFoldDB" id="A0A1E5XUQ6"/>
<evidence type="ECO:0000256" key="6">
    <source>
        <dbReference type="ARBA" id="ARBA00022741"/>
    </source>
</evidence>
<organism evidence="11 12">
    <name type="scientific">Devosia insulae DS-56</name>
    <dbReference type="NCBI Taxonomy" id="1116389"/>
    <lineage>
        <taxon>Bacteria</taxon>
        <taxon>Pseudomonadati</taxon>
        <taxon>Pseudomonadota</taxon>
        <taxon>Alphaproteobacteria</taxon>
        <taxon>Hyphomicrobiales</taxon>
        <taxon>Devosiaceae</taxon>
        <taxon>Devosia</taxon>
    </lineage>
</organism>
<dbReference type="GO" id="GO:0016779">
    <property type="term" value="F:nucleotidyltransferase activity"/>
    <property type="evidence" value="ECO:0007669"/>
    <property type="project" value="UniProtKB-KW"/>
</dbReference>
<proteinExistence type="inferred from homology"/>
<dbReference type="Proteomes" id="UP000095463">
    <property type="component" value="Unassembled WGS sequence"/>
</dbReference>
<dbReference type="SUPFAM" id="SSF81891">
    <property type="entry name" value="Poly A polymerase C-terminal region-like"/>
    <property type="match status" value="1"/>
</dbReference>
<evidence type="ECO:0000256" key="8">
    <source>
        <dbReference type="RuleBase" id="RU003953"/>
    </source>
</evidence>
<evidence type="ECO:0000313" key="12">
    <source>
        <dbReference type="Proteomes" id="UP000095463"/>
    </source>
</evidence>
<evidence type="ECO:0000313" key="11">
    <source>
        <dbReference type="EMBL" id="OEO32315.1"/>
    </source>
</evidence>
<dbReference type="InterPro" id="IPR050264">
    <property type="entry name" value="Bact_CCA-adding_enz_type3_sf"/>
</dbReference>
<comment type="caution">
    <text evidence="11">The sequence shown here is derived from an EMBL/GenBank/DDBJ whole genome shotgun (WGS) entry which is preliminary data.</text>
</comment>
<reference evidence="11 12" key="1">
    <citation type="journal article" date="2015" name="Genome Announc.">
        <title>Genome Assemblies of Three Soil-Associated Devosia species: D. insulae, D. limi, and D. soli.</title>
        <authorList>
            <person name="Hassan Y.I."/>
            <person name="Lepp D."/>
            <person name="Zhou T."/>
        </authorList>
    </citation>
    <scope>NUCLEOTIDE SEQUENCE [LARGE SCALE GENOMIC DNA]</scope>
    <source>
        <strain evidence="11 12">DS-56</strain>
    </source>
</reference>
<dbReference type="Pfam" id="PF12627">
    <property type="entry name" value="PolyA_pol_RNAbd"/>
    <property type="match status" value="1"/>
</dbReference>
<evidence type="ECO:0008006" key="13">
    <source>
        <dbReference type="Google" id="ProtNLM"/>
    </source>
</evidence>
<keyword evidence="5" id="KW-0479">Metal-binding</keyword>